<evidence type="ECO:0008006" key="4">
    <source>
        <dbReference type="Google" id="ProtNLM"/>
    </source>
</evidence>
<name>A0ABT6H9H0_9BACI</name>
<evidence type="ECO:0000256" key="1">
    <source>
        <dbReference type="SAM" id="Phobius"/>
    </source>
</evidence>
<keyword evidence="3" id="KW-1185">Reference proteome</keyword>
<protein>
    <recommendedName>
        <fullName evidence="4">Phosphatidate cytidylyltransferase</fullName>
    </recommendedName>
</protein>
<keyword evidence="1" id="KW-1133">Transmembrane helix</keyword>
<evidence type="ECO:0000313" key="3">
    <source>
        <dbReference type="Proteomes" id="UP001218246"/>
    </source>
</evidence>
<dbReference type="RefSeq" id="WP_124565311.1">
    <property type="nucleotide sequence ID" value="NZ_JARRRY010000024.1"/>
</dbReference>
<feature type="transmembrane region" description="Helical" evidence="1">
    <location>
        <begin position="12"/>
        <end position="30"/>
    </location>
</feature>
<dbReference type="EMBL" id="JARULN010000032">
    <property type="protein sequence ID" value="MDG5755528.1"/>
    <property type="molecule type" value="Genomic_DNA"/>
</dbReference>
<gene>
    <name evidence="2" type="ORF">P6P90_16655</name>
</gene>
<evidence type="ECO:0000313" key="2">
    <source>
        <dbReference type="EMBL" id="MDG5755528.1"/>
    </source>
</evidence>
<reference evidence="2 3" key="1">
    <citation type="submission" date="2023-04" db="EMBL/GenBank/DDBJ databases">
        <title>Ectobacillus antri isolated from activated sludge.</title>
        <authorList>
            <person name="Yan P."/>
            <person name="Liu X."/>
        </authorList>
    </citation>
    <scope>NUCLEOTIDE SEQUENCE [LARGE SCALE GENOMIC DNA]</scope>
    <source>
        <strain evidence="2 3">C18H</strain>
    </source>
</reference>
<dbReference type="Proteomes" id="UP001218246">
    <property type="component" value="Unassembled WGS sequence"/>
</dbReference>
<keyword evidence="1" id="KW-0812">Transmembrane</keyword>
<organism evidence="2 3">
    <name type="scientific">Ectobacillus antri</name>
    <dbReference type="NCBI Taxonomy" id="2486280"/>
    <lineage>
        <taxon>Bacteria</taxon>
        <taxon>Bacillati</taxon>
        <taxon>Bacillota</taxon>
        <taxon>Bacilli</taxon>
        <taxon>Bacillales</taxon>
        <taxon>Bacillaceae</taxon>
        <taxon>Ectobacillus</taxon>
    </lineage>
</organism>
<proteinExistence type="predicted"/>
<accession>A0ABT6H9H0</accession>
<comment type="caution">
    <text evidence="2">The sequence shown here is derived from an EMBL/GenBank/DDBJ whole genome shotgun (WGS) entry which is preliminary data.</text>
</comment>
<keyword evidence="1" id="KW-0472">Membrane</keyword>
<sequence>MTNFTNRSPFFYARIFFGVLAALFIVLLVLDKTPVSFALFALGLMDIMNAMDAWKEQNHNKAMGTGLFGAVFIGLGFYLL</sequence>
<feature type="transmembrane region" description="Helical" evidence="1">
    <location>
        <begin position="36"/>
        <end position="54"/>
    </location>
</feature>
<feature type="transmembrane region" description="Helical" evidence="1">
    <location>
        <begin position="61"/>
        <end position="79"/>
    </location>
</feature>